<accession>A0A0F5JWM2</accession>
<dbReference type="Proteomes" id="UP000033618">
    <property type="component" value="Unassembled WGS sequence"/>
</dbReference>
<dbReference type="RefSeq" id="WP_046153594.1">
    <property type="nucleotide sequence ID" value="NZ_CADFGU010000014.1"/>
</dbReference>
<protein>
    <submittedName>
        <fullName evidence="2">Uncharacterized protein</fullName>
    </submittedName>
</protein>
<name>A0A0F5JWM2_9BURK</name>
<evidence type="ECO:0000256" key="1">
    <source>
        <dbReference type="SAM" id="Phobius"/>
    </source>
</evidence>
<sequence>MTVGARPTLADAVRHLMTAGSTVRNVTPGLAGFDLLALPRARRLAAARRRHLIEWLAAALSALLLLLALEAIGAWRVRIAAQDQRDHRVRLLARVRAVAPVWRDAMGLTAMLEREAARQHVLAGFDGPRWALHDLLDALSRAGTPALALQRLHFHMAGQPRWPADVTRDGAAAMHEAPRQADEAPVRLTDVATTEEGLASDTAGWVRAIDDTVPGTAAFALGAQGIADDDAALRAWMARLQRDPRVGAVTIDAWRLGASRLSAPAARASALVRFRVNVFARGATAVPR</sequence>
<feature type="transmembrane region" description="Helical" evidence="1">
    <location>
        <begin position="52"/>
        <end position="75"/>
    </location>
</feature>
<evidence type="ECO:0000313" key="3">
    <source>
        <dbReference type="Proteomes" id="UP000033618"/>
    </source>
</evidence>
<dbReference type="STRING" id="28092.WM40_18350"/>
<keyword evidence="1" id="KW-0812">Transmembrane</keyword>
<keyword evidence="1" id="KW-1133">Transmembrane helix</keyword>
<gene>
    <name evidence="2" type="ORF">WM40_18350</name>
</gene>
<organism evidence="2 3">
    <name type="scientific">Robbsia andropogonis</name>
    <dbReference type="NCBI Taxonomy" id="28092"/>
    <lineage>
        <taxon>Bacteria</taxon>
        <taxon>Pseudomonadati</taxon>
        <taxon>Pseudomonadota</taxon>
        <taxon>Betaproteobacteria</taxon>
        <taxon>Burkholderiales</taxon>
        <taxon>Burkholderiaceae</taxon>
        <taxon>Robbsia</taxon>
    </lineage>
</organism>
<comment type="caution">
    <text evidence="2">The sequence shown here is derived from an EMBL/GenBank/DDBJ whole genome shotgun (WGS) entry which is preliminary data.</text>
</comment>
<proteinExistence type="predicted"/>
<dbReference type="PATRIC" id="fig|28092.6.peg.4310"/>
<keyword evidence="1" id="KW-0472">Membrane</keyword>
<dbReference type="EMBL" id="LAQU01000022">
    <property type="protein sequence ID" value="KKB62266.1"/>
    <property type="molecule type" value="Genomic_DNA"/>
</dbReference>
<reference evidence="2 3" key="1">
    <citation type="submission" date="2015-03" db="EMBL/GenBank/DDBJ databases">
        <title>Draft Genome Sequence of Burkholderia andropogonis type strain ICMP2807, isolated from Sorghum bicolor.</title>
        <authorList>
            <person name="Lopes-Santos L."/>
            <person name="Castro D.B."/>
            <person name="Ottoboni L.M."/>
            <person name="Park D."/>
            <person name="Weirc B.S."/>
            <person name="Destefano S.A."/>
        </authorList>
    </citation>
    <scope>NUCLEOTIDE SEQUENCE [LARGE SCALE GENOMIC DNA]</scope>
    <source>
        <strain evidence="2 3">ICMP2807</strain>
    </source>
</reference>
<dbReference type="AlphaFoldDB" id="A0A0F5JWM2"/>
<evidence type="ECO:0000313" key="2">
    <source>
        <dbReference type="EMBL" id="KKB62266.1"/>
    </source>
</evidence>
<keyword evidence="3" id="KW-1185">Reference proteome</keyword>